<proteinExistence type="predicted"/>
<dbReference type="Proteomes" id="UP000473826">
    <property type="component" value="Unassembled WGS sequence"/>
</dbReference>
<comment type="subcellular location">
    <subcellularLocation>
        <location evidence="1">Nucleus</location>
    </subcellularLocation>
</comment>
<evidence type="ECO:0000256" key="1">
    <source>
        <dbReference type="ARBA" id="ARBA00004123"/>
    </source>
</evidence>
<feature type="region of interest" description="Disordered" evidence="10">
    <location>
        <begin position="242"/>
        <end position="350"/>
    </location>
</feature>
<keyword evidence="6" id="KW-0949">S-adenosyl-L-methionine</keyword>
<evidence type="ECO:0000313" key="12">
    <source>
        <dbReference type="EMBL" id="TXT11007.1"/>
    </source>
</evidence>
<dbReference type="Gene3D" id="3.10.330.20">
    <property type="match status" value="1"/>
</dbReference>
<dbReference type="SUPFAM" id="SSF53335">
    <property type="entry name" value="S-adenosyl-L-methionine-dependent methyltransferases"/>
    <property type="match status" value="1"/>
</dbReference>
<keyword evidence="7" id="KW-0819">tRNA processing</keyword>
<evidence type="ECO:0000256" key="2">
    <source>
        <dbReference type="ARBA" id="ARBA00012796"/>
    </source>
</evidence>
<dbReference type="PANTHER" id="PTHR12133:SF2">
    <property type="entry name" value="TRNA (ADENINE(58)-N(1))-METHYLTRANSFERASE CATALYTIC SUBUNIT TRMT61A"/>
    <property type="match status" value="1"/>
</dbReference>
<keyword evidence="8" id="KW-0539">Nucleus</keyword>
<dbReference type="EC" id="2.1.1.220" evidence="2"/>
<keyword evidence="13" id="KW-1185">Reference proteome</keyword>
<dbReference type="GO" id="GO:0030488">
    <property type="term" value="P:tRNA methylation"/>
    <property type="evidence" value="ECO:0007669"/>
    <property type="project" value="InterPro"/>
</dbReference>
<evidence type="ECO:0000256" key="4">
    <source>
        <dbReference type="ARBA" id="ARBA00022603"/>
    </source>
</evidence>
<reference evidence="12 13" key="1">
    <citation type="journal article" date="2019" name="PLoS Genet.">
        <title>Convergent evolution of linked mating-type loci in basidiomycete fungi.</title>
        <authorList>
            <person name="Sun S."/>
            <person name="Coelho M.A."/>
            <person name="Heitman J."/>
            <person name="Nowrousian M."/>
        </authorList>
    </citation>
    <scope>NUCLEOTIDE SEQUENCE [LARGE SCALE GENOMIC DNA]</scope>
    <source>
        <strain evidence="12 13">CBS 4282</strain>
    </source>
</reference>
<evidence type="ECO:0000256" key="10">
    <source>
        <dbReference type="SAM" id="MobiDB-lite"/>
    </source>
</evidence>
<sequence length="452" mass="50304">MPSMFHSRVSIEAGDLVIIFMSRDNMTAITVTPGEFFHNKFGRYSHDDMIGVKFGSKLHSPPPQSGYIHLLRPTPELWTLSLPHRTQILYMPDIAYIIQRLCVRVGGKVIEAGTGSGSMTHSLSRAVGKNGSVNSFEYHKTRFEKAGEEFTEHGLTNVHLQHRNVCKDGFNEVKDVEAIFLDLPAPWEAIPHAVDALNPNLVTRICCFSPCIEQVTKTASALRDHGFSDIATQEVLIRTYDLVPPPPQNSHHLEDVSQITQRLRDHEKRKEERRVTQMRNAREKARILKEQQAREEAEARGETEGESKEPSDEKETTKKVRTEEPQAAASEDPVAGTEDPTESASAPTTIYDEPSVAWNSMVLIKPSPEMRGHTSYLTFATLYPAAIREQLAAQDEATSRVPASTTRVARTAEPTETDVAPETESTVKSEYSFDAALGQMTEEELHASTGGL</sequence>
<accession>A0A7D8V0J7</accession>
<dbReference type="AlphaFoldDB" id="A0A7D8V0J7"/>
<evidence type="ECO:0000256" key="5">
    <source>
        <dbReference type="ARBA" id="ARBA00022679"/>
    </source>
</evidence>
<dbReference type="InterPro" id="IPR029063">
    <property type="entry name" value="SAM-dependent_MTases_sf"/>
</dbReference>
<name>A0A7D8V0J7_VANHU</name>
<evidence type="ECO:0000256" key="3">
    <source>
        <dbReference type="ARBA" id="ARBA00015963"/>
    </source>
</evidence>
<dbReference type="GO" id="GO:0031515">
    <property type="term" value="C:tRNA (m1A) methyltransferase complex"/>
    <property type="evidence" value="ECO:0007669"/>
    <property type="project" value="InterPro"/>
</dbReference>
<evidence type="ECO:0000313" key="13">
    <source>
        <dbReference type="Proteomes" id="UP000473826"/>
    </source>
</evidence>
<organism evidence="12 13">
    <name type="scientific">Vanrija humicola</name>
    <name type="common">Yeast</name>
    <name type="synonym">Cryptococcus humicola</name>
    <dbReference type="NCBI Taxonomy" id="5417"/>
    <lineage>
        <taxon>Eukaryota</taxon>
        <taxon>Fungi</taxon>
        <taxon>Dikarya</taxon>
        <taxon>Basidiomycota</taxon>
        <taxon>Agaricomycotina</taxon>
        <taxon>Tremellomycetes</taxon>
        <taxon>Trichosporonales</taxon>
        <taxon>Trichosporonaceae</taxon>
        <taxon>Vanrija</taxon>
    </lineage>
</organism>
<dbReference type="EMBL" id="QKWK01000004">
    <property type="protein sequence ID" value="TXT11007.1"/>
    <property type="molecule type" value="Genomic_DNA"/>
</dbReference>
<keyword evidence="4" id="KW-0489">Methyltransferase</keyword>
<dbReference type="Gene3D" id="3.40.50.150">
    <property type="entry name" value="Vaccinia Virus protein VP39"/>
    <property type="match status" value="1"/>
</dbReference>
<dbReference type="Pfam" id="PF08704">
    <property type="entry name" value="GCD14"/>
    <property type="match status" value="1"/>
</dbReference>
<dbReference type="PROSITE" id="PS51620">
    <property type="entry name" value="SAM_TRM61"/>
    <property type="match status" value="1"/>
</dbReference>
<dbReference type="InterPro" id="IPR014816">
    <property type="entry name" value="tRNA_MeTrfase_Gcd14"/>
</dbReference>
<dbReference type="PANTHER" id="PTHR12133">
    <property type="entry name" value="TRNA (ADENINE(58)-N(1))-METHYLTRANSFERASE"/>
    <property type="match status" value="1"/>
</dbReference>
<evidence type="ECO:0000256" key="6">
    <source>
        <dbReference type="ARBA" id="ARBA00022691"/>
    </source>
</evidence>
<dbReference type="GO" id="GO:0160107">
    <property type="term" value="F:tRNA (adenine(58)-N1)-methyltransferase activity"/>
    <property type="evidence" value="ECO:0007669"/>
    <property type="project" value="UniProtKB-EC"/>
</dbReference>
<evidence type="ECO:0000256" key="9">
    <source>
        <dbReference type="ARBA" id="ARBA00033309"/>
    </source>
</evidence>
<evidence type="ECO:0000256" key="7">
    <source>
        <dbReference type="ARBA" id="ARBA00022694"/>
    </source>
</evidence>
<protein>
    <recommendedName>
        <fullName evidence="3">tRNA (adenine(58)-N(1))-methyltransferase catalytic subunit TRM61</fullName>
        <ecNumber evidence="2">2.1.1.220</ecNumber>
    </recommendedName>
    <alternativeName>
        <fullName evidence="9">tRNA(m1A58)-methyltransferase subunit TRM61</fullName>
    </alternativeName>
</protein>
<evidence type="ECO:0000259" key="11">
    <source>
        <dbReference type="Pfam" id="PF08704"/>
    </source>
</evidence>
<dbReference type="InterPro" id="IPR049470">
    <property type="entry name" value="TRM61_C"/>
</dbReference>
<feature type="compositionally biased region" description="Basic and acidic residues" evidence="10">
    <location>
        <begin position="262"/>
        <end position="324"/>
    </location>
</feature>
<feature type="domain" description="tRNA (adenine(58)-N(1))-methyltransferase catalytic subunit TRM61 C-terminal" evidence="11">
    <location>
        <begin position="66"/>
        <end position="381"/>
    </location>
</feature>
<gene>
    <name evidence="12" type="ORF">VHUM_01758</name>
</gene>
<dbReference type="FunFam" id="3.40.50.150:FF:000247">
    <property type="entry name" value="tRNA (adenine(58)-N(1))-methyltransferase catalytic subunit TRM61"/>
    <property type="match status" value="1"/>
</dbReference>
<evidence type="ECO:0000256" key="8">
    <source>
        <dbReference type="ARBA" id="ARBA00023242"/>
    </source>
</evidence>
<keyword evidence="5" id="KW-0808">Transferase</keyword>
<dbReference type="GO" id="GO:0005634">
    <property type="term" value="C:nucleus"/>
    <property type="evidence" value="ECO:0007669"/>
    <property type="project" value="UniProtKB-SubCell"/>
</dbReference>
<dbReference type="OrthoDB" id="1925287at2759"/>
<comment type="caution">
    <text evidence="12">The sequence shown here is derived from an EMBL/GenBank/DDBJ whole genome shotgun (WGS) entry which is preliminary data.</text>
</comment>